<name>A0A222G9I8_9GAMM</name>
<dbReference type="InterPro" id="IPR037523">
    <property type="entry name" value="VOC_core"/>
</dbReference>
<dbReference type="Gene3D" id="3.10.180.10">
    <property type="entry name" value="2,3-Dihydroxybiphenyl 1,2-Dioxygenase, domain 1"/>
    <property type="match status" value="1"/>
</dbReference>
<evidence type="ECO:0000259" key="1">
    <source>
        <dbReference type="PROSITE" id="PS51819"/>
    </source>
</evidence>
<dbReference type="SUPFAM" id="SSF54593">
    <property type="entry name" value="Glyoxalase/Bleomycin resistance protein/Dihydroxybiphenyl dioxygenase"/>
    <property type="match status" value="1"/>
</dbReference>
<dbReference type="Proteomes" id="UP000202259">
    <property type="component" value="Chromosome"/>
</dbReference>
<dbReference type="KEGG" id="cber:B5D82_12690"/>
<dbReference type="AlphaFoldDB" id="A0A222G9I8"/>
<evidence type="ECO:0000313" key="3">
    <source>
        <dbReference type="Proteomes" id="UP000202259"/>
    </source>
</evidence>
<dbReference type="InterPro" id="IPR004360">
    <property type="entry name" value="Glyas_Fos-R_dOase_dom"/>
</dbReference>
<dbReference type="RefSeq" id="WP_081152006.1">
    <property type="nucleotide sequence ID" value="NZ_CP020465.1"/>
</dbReference>
<dbReference type="PANTHER" id="PTHR35006">
    <property type="entry name" value="GLYOXALASE FAMILY PROTEIN (AFU_ORTHOLOGUE AFUA_5G14830)"/>
    <property type="match status" value="1"/>
</dbReference>
<organism evidence="2 3">
    <name type="scientific">Cognaticolwellia beringensis</name>
    <dbReference type="NCBI Taxonomy" id="1967665"/>
    <lineage>
        <taxon>Bacteria</taxon>
        <taxon>Pseudomonadati</taxon>
        <taxon>Pseudomonadota</taxon>
        <taxon>Gammaproteobacteria</taxon>
        <taxon>Alteromonadales</taxon>
        <taxon>Colwelliaceae</taxon>
        <taxon>Cognaticolwellia</taxon>
    </lineage>
</organism>
<reference evidence="2 3" key="1">
    <citation type="submission" date="2017-08" db="EMBL/GenBank/DDBJ databases">
        <title>Complete genome of Colwellia sp. NB097-1, a psychrophile bacterium ioslated from Bering Sea.</title>
        <authorList>
            <person name="Chen X."/>
        </authorList>
    </citation>
    <scope>NUCLEOTIDE SEQUENCE [LARGE SCALE GENOMIC DNA]</scope>
    <source>
        <strain evidence="2 3">NB097-1</strain>
    </source>
</reference>
<dbReference type="Pfam" id="PF00903">
    <property type="entry name" value="Glyoxalase"/>
    <property type="match status" value="1"/>
</dbReference>
<dbReference type="InterPro" id="IPR029068">
    <property type="entry name" value="Glyas_Bleomycin-R_OHBP_Dase"/>
</dbReference>
<proteinExistence type="predicted"/>
<evidence type="ECO:0000313" key="2">
    <source>
        <dbReference type="EMBL" id="ASP48549.1"/>
    </source>
</evidence>
<dbReference type="OrthoDB" id="9800438at2"/>
<accession>A0A222G9I8</accession>
<protein>
    <submittedName>
        <fullName evidence="2">VOC family protein</fullName>
    </submittedName>
</protein>
<dbReference type="PANTHER" id="PTHR35006:SF4">
    <property type="entry name" value="BLR7706 PROTEIN"/>
    <property type="match status" value="1"/>
</dbReference>
<keyword evidence="3" id="KW-1185">Reference proteome</keyword>
<sequence>MIEHRLLRSICHASVGTNDLTGAKLFYTPILAILGIELVSEYEHAVAYGKGYPEFWLQQPFDKKPATMGNGVHFGFVALSKKQVDDFYHCAIALGGRCNGEPGARPEYGDPYYGCFIIDLDGNRIEASYWQVTEK</sequence>
<dbReference type="PROSITE" id="PS51819">
    <property type="entry name" value="VOC"/>
    <property type="match status" value="1"/>
</dbReference>
<feature type="domain" description="VOC" evidence="1">
    <location>
        <begin position="9"/>
        <end position="130"/>
    </location>
</feature>
<dbReference type="EMBL" id="CP020465">
    <property type="protein sequence ID" value="ASP48549.1"/>
    <property type="molecule type" value="Genomic_DNA"/>
</dbReference>
<gene>
    <name evidence="2" type="ORF">B5D82_12690</name>
</gene>
<dbReference type="CDD" id="cd07262">
    <property type="entry name" value="VOC_like"/>
    <property type="match status" value="1"/>
</dbReference>